<protein>
    <submittedName>
        <fullName evidence="2">Conjugal transfer protein TraE</fullName>
    </submittedName>
</protein>
<dbReference type="RefSeq" id="WP_097402022.1">
    <property type="nucleotide sequence ID" value="NZ_NITV01000016.1"/>
</dbReference>
<organism evidence="2 3">
    <name type="scientific">Kosakonia pseudosacchari</name>
    <dbReference type="NCBI Taxonomy" id="1646340"/>
    <lineage>
        <taxon>Bacteria</taxon>
        <taxon>Pseudomonadati</taxon>
        <taxon>Pseudomonadota</taxon>
        <taxon>Gammaproteobacteria</taxon>
        <taxon>Enterobacterales</taxon>
        <taxon>Enterobacteriaceae</taxon>
        <taxon>Kosakonia</taxon>
    </lineage>
</organism>
<reference evidence="2 3" key="1">
    <citation type="submission" date="2017-06" db="EMBL/GenBank/DDBJ databases">
        <title>Draft genome sequence of nitrogen-fixing Kosakonia pseudosacchari strain NN143 isolated from sugarcane roots.</title>
        <authorList>
            <person name="Li Y."/>
            <person name="Li S."/>
            <person name="Lin L."/>
            <person name="Wu X."/>
            <person name="Yang L."/>
            <person name="Li Y."/>
            <person name="An Q."/>
        </authorList>
    </citation>
    <scope>NUCLEOTIDE SEQUENCE [LARGE SCALE GENOMIC DNA]</scope>
    <source>
        <strain evidence="2 3">NN143</strain>
    </source>
</reference>
<dbReference type="EMBL" id="NITV01000016">
    <property type="protein sequence ID" value="PDO82773.1"/>
    <property type="molecule type" value="Genomic_DNA"/>
</dbReference>
<comment type="caution">
    <text evidence="2">The sequence shown here is derived from an EMBL/GenBank/DDBJ whole genome shotgun (WGS) entry which is preliminary data.</text>
</comment>
<name>A0ABX4IIS4_9ENTR</name>
<accession>A0ABX4IIS4</accession>
<keyword evidence="3" id="KW-1185">Reference proteome</keyword>
<evidence type="ECO:0000256" key="1">
    <source>
        <dbReference type="SAM" id="Phobius"/>
    </source>
</evidence>
<gene>
    <name evidence="2" type="ORF">BK796_22080</name>
</gene>
<evidence type="ECO:0000313" key="3">
    <source>
        <dbReference type="Proteomes" id="UP000219642"/>
    </source>
</evidence>
<keyword evidence="1" id="KW-0812">Transmembrane</keyword>
<dbReference type="InterPro" id="IPR007973">
    <property type="entry name" value="Pilus_assembly_TraE"/>
</dbReference>
<dbReference type="Proteomes" id="UP000219642">
    <property type="component" value="Unassembled WGS sequence"/>
</dbReference>
<dbReference type="Pfam" id="PF05309">
    <property type="entry name" value="TraE"/>
    <property type="match status" value="1"/>
</dbReference>
<keyword evidence="1" id="KW-1133">Transmembrane helix</keyword>
<proteinExistence type="predicted"/>
<sequence length="192" mass="21535">MKLDIKRNRDKYLRYAFIGMAAYCIAATLGNILSGSLAWHFATRQKTITTPMIFNQPFSSDASSADSSAMTMFALSFLYMRLNVSPENIDGQQKLLLGYVPAESRNALKKALDVEADRIKKGGITWRYDTRALRMIKPGVIDADVVLHPSTTNGNITTDLKEQARTYQLRMSYENGIIRLLDMTELVPATTN</sequence>
<feature type="transmembrane region" description="Helical" evidence="1">
    <location>
        <begin position="12"/>
        <end position="42"/>
    </location>
</feature>
<evidence type="ECO:0000313" key="2">
    <source>
        <dbReference type="EMBL" id="PDO82773.1"/>
    </source>
</evidence>
<keyword evidence="1" id="KW-0472">Membrane</keyword>